<dbReference type="EMBL" id="GBBI01003280">
    <property type="protein sequence ID" value="JAC15432.1"/>
    <property type="molecule type" value="mRNA"/>
</dbReference>
<feature type="non-terminal residue" evidence="2">
    <location>
        <position position="146"/>
    </location>
</feature>
<dbReference type="AlphaFoldDB" id="A0A023F1N6"/>
<reference evidence="2" key="1">
    <citation type="journal article" date="2014" name="PLoS Negl. Trop. Dis.">
        <title>An updated insight into the Sialotranscriptome of Triatoma infestans: developmental stage and geographic variations.</title>
        <authorList>
            <person name="Schwarz A."/>
            <person name="Medrano-Mercado N."/>
            <person name="Schaub G.A."/>
            <person name="Struchiner C.J."/>
            <person name="Bargues M.D."/>
            <person name="Levy M.Z."/>
            <person name="Ribeiro J.M."/>
        </authorList>
    </citation>
    <scope>NUCLEOTIDE SEQUENCE</scope>
    <source>
        <strain evidence="2">Chile</strain>
        <tissue evidence="2">Salivary glands</tissue>
    </source>
</reference>
<sequence>MNKYTTFFLLNIDSMFLGLCSVLLPVGAAGVVYFLQSVKVSPLVLQHESDHLLRAFLLLFVAFGTLSLQSVRQDVFQLFTVRCTFSFVGQAVVVLLVYSVVVQDLIEIDVVVLGGVSASRIGTCYHEQTEEGDCSGHCCVVYDHQL</sequence>
<feature type="transmembrane region" description="Helical" evidence="1">
    <location>
        <begin position="83"/>
        <end position="101"/>
    </location>
</feature>
<evidence type="ECO:0000256" key="1">
    <source>
        <dbReference type="SAM" id="Phobius"/>
    </source>
</evidence>
<feature type="transmembrane region" description="Helical" evidence="1">
    <location>
        <begin position="52"/>
        <end position="71"/>
    </location>
</feature>
<keyword evidence="1" id="KW-0472">Membrane</keyword>
<evidence type="ECO:0000313" key="2">
    <source>
        <dbReference type="EMBL" id="JAC15432.1"/>
    </source>
</evidence>
<accession>A0A023F1N6</accession>
<name>A0A023F1N6_TRIIF</name>
<keyword evidence="1" id="KW-1133">Transmembrane helix</keyword>
<keyword evidence="1" id="KW-0812">Transmembrane</keyword>
<proteinExistence type="evidence at transcript level"/>
<protein>
    <submittedName>
        <fullName evidence="2">Putative secreted peptide</fullName>
    </submittedName>
</protein>
<organism evidence="2">
    <name type="scientific">Triatoma infestans</name>
    <name type="common">Assassin bug</name>
    <dbReference type="NCBI Taxonomy" id="30076"/>
    <lineage>
        <taxon>Eukaryota</taxon>
        <taxon>Metazoa</taxon>
        <taxon>Ecdysozoa</taxon>
        <taxon>Arthropoda</taxon>
        <taxon>Hexapoda</taxon>
        <taxon>Insecta</taxon>
        <taxon>Pterygota</taxon>
        <taxon>Neoptera</taxon>
        <taxon>Paraneoptera</taxon>
        <taxon>Hemiptera</taxon>
        <taxon>Heteroptera</taxon>
        <taxon>Panheteroptera</taxon>
        <taxon>Cimicomorpha</taxon>
        <taxon>Reduviidae</taxon>
        <taxon>Triatominae</taxon>
        <taxon>Triatoma</taxon>
    </lineage>
</organism>